<keyword evidence="3" id="KW-1185">Reference proteome</keyword>
<dbReference type="RefSeq" id="WP_094568640.1">
    <property type="nucleotide sequence ID" value="NZ_CP022743.1"/>
</dbReference>
<dbReference type="SUPFAM" id="SSF109604">
    <property type="entry name" value="HD-domain/PDEase-like"/>
    <property type="match status" value="1"/>
</dbReference>
<proteinExistence type="predicted"/>
<name>A0A223NQ34_9SPHI</name>
<dbReference type="OrthoDB" id="5728337at2"/>
<dbReference type="CDD" id="cd00077">
    <property type="entry name" value="HDc"/>
    <property type="match status" value="1"/>
</dbReference>
<dbReference type="Gene3D" id="1.10.3210.10">
    <property type="entry name" value="Hypothetical protein af1432"/>
    <property type="match status" value="1"/>
</dbReference>
<dbReference type="Proteomes" id="UP000215002">
    <property type="component" value="Chromosome"/>
</dbReference>
<dbReference type="AlphaFoldDB" id="A0A223NQ34"/>
<organism evidence="2 3">
    <name type="scientific">Mucilaginibacter xinganensis</name>
    <dbReference type="NCBI Taxonomy" id="1234841"/>
    <lineage>
        <taxon>Bacteria</taxon>
        <taxon>Pseudomonadati</taxon>
        <taxon>Bacteroidota</taxon>
        <taxon>Sphingobacteriia</taxon>
        <taxon>Sphingobacteriales</taxon>
        <taxon>Sphingobacteriaceae</taxon>
        <taxon>Mucilaginibacter</taxon>
    </lineage>
</organism>
<dbReference type="KEGG" id="muc:MuYL_0080"/>
<protein>
    <recommendedName>
        <fullName evidence="1">HD domain-containing protein</fullName>
    </recommendedName>
</protein>
<accession>A0A223NQ34</accession>
<dbReference type="EMBL" id="CP022743">
    <property type="protein sequence ID" value="ASU31983.1"/>
    <property type="molecule type" value="Genomic_DNA"/>
</dbReference>
<feature type="domain" description="HD" evidence="1">
    <location>
        <begin position="27"/>
        <end position="122"/>
    </location>
</feature>
<sequence>MQLDDAGNFIIQRLKTELPGHLVYHNADHAKDVYDAAKHIAEAQGIAGEELTLLLTAAYYHDSGFLIKAEGHEEESCRIARETLPYYGYTRDEIAKICGMILATRLPQSPQNLLEEILADADLDNLGRDDFFIISERLFLESLYLGKAATKDEWNGQQINFMENHRYFTKSAINLRQAKKDANLGRIKVQV</sequence>
<dbReference type="InterPro" id="IPR006674">
    <property type="entry name" value="HD_domain"/>
</dbReference>
<evidence type="ECO:0000313" key="2">
    <source>
        <dbReference type="EMBL" id="ASU31983.1"/>
    </source>
</evidence>
<gene>
    <name evidence="2" type="ORF">MuYL_0080</name>
</gene>
<reference evidence="2 3" key="1">
    <citation type="submission" date="2017-08" db="EMBL/GenBank/DDBJ databases">
        <title>Complete genome sequence of Mucilaginibacter sp. strain BJC16-A31.</title>
        <authorList>
            <consortium name="Henan University of Science and Technology"/>
            <person name="You X."/>
        </authorList>
    </citation>
    <scope>NUCLEOTIDE SEQUENCE [LARGE SCALE GENOMIC DNA]</scope>
    <source>
        <strain evidence="2 3">BJC16-A31</strain>
    </source>
</reference>
<evidence type="ECO:0000259" key="1">
    <source>
        <dbReference type="Pfam" id="PF01966"/>
    </source>
</evidence>
<evidence type="ECO:0000313" key="3">
    <source>
        <dbReference type="Proteomes" id="UP000215002"/>
    </source>
</evidence>
<dbReference type="InterPro" id="IPR003607">
    <property type="entry name" value="HD/PDEase_dom"/>
</dbReference>
<dbReference type="Pfam" id="PF01966">
    <property type="entry name" value="HD"/>
    <property type="match status" value="1"/>
</dbReference>